<sequence>VLEKCYEKGASDARVRRDDIIEFRKRLKNGKELVHKSRLVEYVDPHTRKRWQLLTNNMELKDAEVIEIYKRRWQIESLYKQLKQNFPLHFFYGESANAIETQIWVVMIANLLVKLVKAQVNRVLSFSNLVSLLRHSLGYYYDLVPFLENPERVAASSFVGGRSPPGQLQLNLV</sequence>
<dbReference type="Pfam" id="PF01609">
    <property type="entry name" value="DDE_Tnp_1"/>
    <property type="match status" value="1"/>
</dbReference>
<name>A0ABX5LHI2_9BACT</name>
<evidence type="ECO:0000313" key="2">
    <source>
        <dbReference type="EMBL" id="PWK88471.1"/>
    </source>
</evidence>
<proteinExistence type="predicted"/>
<feature type="non-terminal residue" evidence="2">
    <location>
        <position position="1"/>
    </location>
</feature>
<protein>
    <submittedName>
        <fullName evidence="2">DDE family transposase</fullName>
    </submittedName>
</protein>
<reference evidence="2 3" key="1">
    <citation type="submission" date="2018-05" db="EMBL/GenBank/DDBJ databases">
        <title>Animal gut microbial communities from fecal samples from Wisconsin, USA.</title>
        <authorList>
            <person name="Neumann A."/>
        </authorList>
    </citation>
    <scope>NUCLEOTIDE SEQUENCE [LARGE SCALE GENOMIC DNA]</scope>
    <source>
        <strain evidence="2 3">UWS4</strain>
    </source>
</reference>
<accession>A0ABX5LHI2</accession>
<keyword evidence="3" id="KW-1185">Reference proteome</keyword>
<dbReference type="SUPFAM" id="SSF53098">
    <property type="entry name" value="Ribonuclease H-like"/>
    <property type="match status" value="1"/>
</dbReference>
<dbReference type="PANTHER" id="PTHR33258">
    <property type="entry name" value="TRANSPOSASE INSL FOR INSERTION SEQUENCE ELEMENT IS186A-RELATED"/>
    <property type="match status" value="1"/>
</dbReference>
<dbReference type="Gene3D" id="3.90.350.10">
    <property type="entry name" value="Transposase Inhibitor Protein From Tn5, Chain A, domain 1"/>
    <property type="match status" value="1"/>
</dbReference>
<dbReference type="InterPro" id="IPR012337">
    <property type="entry name" value="RNaseH-like_sf"/>
</dbReference>
<comment type="caution">
    <text evidence="2">The sequence shown here is derived from an EMBL/GenBank/DDBJ whole genome shotgun (WGS) entry which is preliminary data.</text>
</comment>
<dbReference type="RefSeq" id="WP_146193769.1">
    <property type="nucleotide sequence ID" value="NZ_QGHD01000043.1"/>
</dbReference>
<dbReference type="PANTHER" id="PTHR33258:SF1">
    <property type="entry name" value="TRANSPOSASE INSL FOR INSERTION SEQUENCE ELEMENT IS186A-RELATED"/>
    <property type="match status" value="1"/>
</dbReference>
<feature type="domain" description="Transposase IS4-like" evidence="1">
    <location>
        <begin position="42"/>
        <end position="109"/>
    </location>
</feature>
<organism evidence="2 3">
    <name type="scientific">Hallerella porci</name>
    <dbReference type="NCBI Taxonomy" id="1945871"/>
    <lineage>
        <taxon>Bacteria</taxon>
        <taxon>Pseudomonadati</taxon>
        <taxon>Fibrobacterota</taxon>
        <taxon>Fibrobacteria</taxon>
        <taxon>Fibrobacterales</taxon>
        <taxon>Fibrobacteraceae</taxon>
        <taxon>Hallerella</taxon>
    </lineage>
</organism>
<dbReference type="Proteomes" id="UP000245523">
    <property type="component" value="Unassembled WGS sequence"/>
</dbReference>
<evidence type="ECO:0000259" key="1">
    <source>
        <dbReference type="Pfam" id="PF01609"/>
    </source>
</evidence>
<gene>
    <name evidence="2" type="ORF">B0H50_14311</name>
</gene>
<evidence type="ECO:0000313" key="3">
    <source>
        <dbReference type="Proteomes" id="UP000245523"/>
    </source>
</evidence>
<dbReference type="EMBL" id="QGHD01000043">
    <property type="protein sequence ID" value="PWK88471.1"/>
    <property type="molecule type" value="Genomic_DNA"/>
</dbReference>
<dbReference type="InterPro" id="IPR002559">
    <property type="entry name" value="Transposase_11"/>
</dbReference>